<reference evidence="2 3" key="1">
    <citation type="submission" date="2019-07" db="EMBL/GenBank/DDBJ databases">
        <title>Rhodococcus cavernicolus sp. nov., isolated from a cave.</title>
        <authorList>
            <person name="Lee S.D."/>
        </authorList>
    </citation>
    <scope>NUCLEOTIDE SEQUENCE [LARGE SCALE GENOMIC DNA]</scope>
    <source>
        <strain evidence="2 3">C1-24</strain>
    </source>
</reference>
<gene>
    <name evidence="2" type="ORF">FOY51_13835</name>
</gene>
<feature type="region of interest" description="Disordered" evidence="1">
    <location>
        <begin position="1"/>
        <end position="67"/>
    </location>
</feature>
<dbReference type="Proteomes" id="UP000322244">
    <property type="component" value="Unassembled WGS sequence"/>
</dbReference>
<proteinExistence type="predicted"/>
<feature type="compositionally biased region" description="Polar residues" evidence="1">
    <location>
        <begin position="52"/>
        <end position="61"/>
    </location>
</feature>
<name>A0A5A7SC65_9NOCA</name>
<keyword evidence="3" id="KW-1185">Reference proteome</keyword>
<evidence type="ECO:0000313" key="3">
    <source>
        <dbReference type="Proteomes" id="UP000322244"/>
    </source>
</evidence>
<dbReference type="EMBL" id="VLNY01000005">
    <property type="protein sequence ID" value="KAA0022752.1"/>
    <property type="molecule type" value="Genomic_DNA"/>
</dbReference>
<evidence type="ECO:0000313" key="2">
    <source>
        <dbReference type="EMBL" id="KAA0022752.1"/>
    </source>
</evidence>
<feature type="compositionally biased region" description="Low complexity" evidence="1">
    <location>
        <begin position="1"/>
        <end position="17"/>
    </location>
</feature>
<organism evidence="2 3">
    <name type="scientific">Antrihabitans cavernicola</name>
    <dbReference type="NCBI Taxonomy" id="2495913"/>
    <lineage>
        <taxon>Bacteria</taxon>
        <taxon>Bacillati</taxon>
        <taxon>Actinomycetota</taxon>
        <taxon>Actinomycetes</taxon>
        <taxon>Mycobacteriales</taxon>
        <taxon>Nocardiaceae</taxon>
        <taxon>Antrihabitans</taxon>
    </lineage>
</organism>
<accession>A0A5A7SC65</accession>
<dbReference type="AlphaFoldDB" id="A0A5A7SC65"/>
<feature type="compositionally biased region" description="Low complexity" evidence="1">
    <location>
        <begin position="33"/>
        <end position="51"/>
    </location>
</feature>
<evidence type="ECO:0000256" key="1">
    <source>
        <dbReference type="SAM" id="MobiDB-lite"/>
    </source>
</evidence>
<sequence>MATTSATTLSAALGAGSHPISVNPKIPTVRDITNAPSAPTPSAAAASRNTNDPPTSSSTAIANDAAA</sequence>
<comment type="caution">
    <text evidence="2">The sequence shown here is derived from an EMBL/GenBank/DDBJ whole genome shotgun (WGS) entry which is preliminary data.</text>
</comment>
<protein>
    <submittedName>
        <fullName evidence="2">Uncharacterized protein</fullName>
    </submittedName>
</protein>